<dbReference type="NCBIfam" id="TIGR00797">
    <property type="entry name" value="matE"/>
    <property type="match status" value="1"/>
</dbReference>
<feature type="transmembrane region" description="Helical" evidence="6">
    <location>
        <begin position="312"/>
        <end position="335"/>
    </location>
</feature>
<dbReference type="GO" id="GO:0005886">
    <property type="term" value="C:plasma membrane"/>
    <property type="evidence" value="ECO:0007669"/>
    <property type="project" value="TreeGrafter"/>
</dbReference>
<dbReference type="RefSeq" id="WP_089687002.1">
    <property type="nucleotide sequence ID" value="NZ_FNES01000011.1"/>
</dbReference>
<dbReference type="Proteomes" id="UP000198525">
    <property type="component" value="Unassembled WGS sequence"/>
</dbReference>
<feature type="transmembrane region" description="Helical" evidence="6">
    <location>
        <begin position="272"/>
        <end position="292"/>
    </location>
</feature>
<sequence>MTAQPRETPWSASRRTWALAWPIILSNVTVPLLGLVDTAVVGHLPDSRYLAAVTLGATLFSFLYWGFGFLRMGTTGLTAQAVGRESDGDVRNLLGQALLLAAGIGSLLIILSKPLIALGLWLLGGSETATLLAAEYAQIRILSAPAVLANYAILGWFLGQQNSRVTLAILVLTNGVNIVLDLLFVVGLGMTSDGVAWATVIADYTALAFGGWLVMRQLGRLEGRFLRSRLVRLAAYGELFSINANLFVRTLGLLFAMAFFTSRGAAQGDTVLAANAVLLQFIMLTSYALDGFAHAAEALIGRSVGRQRWDEFGRAVGSAALFSLLTAGGAALAFATGGEWLVALLTDLPEVRATAAVYLPWMVAMPLIAVWSYLLDGVFIGATAIREMRNSIFAGLAAYLPAWWLGQALLPEPMTNHGLWFAFLLFTAVRSATLFAYYRHHRRHRWCQASPSASFDKPGQARHR</sequence>
<feature type="transmembrane region" description="Helical" evidence="6">
    <location>
        <begin position="355"/>
        <end position="375"/>
    </location>
</feature>
<feature type="transmembrane region" description="Helical" evidence="6">
    <location>
        <begin position="165"/>
        <end position="188"/>
    </location>
</feature>
<reference evidence="7 8" key="1">
    <citation type="submission" date="2016-10" db="EMBL/GenBank/DDBJ databases">
        <authorList>
            <person name="de Groot N.N."/>
        </authorList>
    </citation>
    <scope>NUCLEOTIDE SEQUENCE [LARGE SCALE GENOMIC DNA]</scope>
    <source>
        <strain evidence="7 8">CGMCC 1.6133</strain>
    </source>
</reference>
<protein>
    <submittedName>
        <fullName evidence="7">Multidrug resistance protein, MATE family</fullName>
    </submittedName>
</protein>
<dbReference type="InterPro" id="IPR002528">
    <property type="entry name" value="MATE_fam"/>
</dbReference>
<feature type="transmembrane region" description="Helical" evidence="6">
    <location>
        <begin position="418"/>
        <end position="438"/>
    </location>
</feature>
<accession>A0A1G8Z6C0</accession>
<dbReference type="STRING" id="376427.SAMN04487954_11189"/>
<keyword evidence="3 6" id="KW-0812">Transmembrane</keyword>
<evidence type="ECO:0000256" key="5">
    <source>
        <dbReference type="ARBA" id="ARBA00023136"/>
    </source>
</evidence>
<dbReference type="GO" id="GO:0042910">
    <property type="term" value="F:xenobiotic transmembrane transporter activity"/>
    <property type="evidence" value="ECO:0007669"/>
    <property type="project" value="InterPro"/>
</dbReference>
<keyword evidence="4 6" id="KW-1133">Transmembrane helix</keyword>
<organism evidence="7 8">
    <name type="scientific">Billgrantia gudaonensis</name>
    <dbReference type="NCBI Taxonomy" id="376427"/>
    <lineage>
        <taxon>Bacteria</taxon>
        <taxon>Pseudomonadati</taxon>
        <taxon>Pseudomonadota</taxon>
        <taxon>Gammaproteobacteria</taxon>
        <taxon>Oceanospirillales</taxon>
        <taxon>Halomonadaceae</taxon>
        <taxon>Billgrantia</taxon>
    </lineage>
</organism>
<dbReference type="CDD" id="cd13136">
    <property type="entry name" value="MATE_DinF_like"/>
    <property type="match status" value="1"/>
</dbReference>
<dbReference type="PANTHER" id="PTHR42893:SF46">
    <property type="entry name" value="PROTEIN DETOXIFICATION 44, CHLOROPLASTIC"/>
    <property type="match status" value="1"/>
</dbReference>
<feature type="transmembrane region" description="Helical" evidence="6">
    <location>
        <begin position="194"/>
        <end position="215"/>
    </location>
</feature>
<feature type="transmembrane region" description="Helical" evidence="6">
    <location>
        <begin position="236"/>
        <end position="260"/>
    </location>
</feature>
<dbReference type="PANTHER" id="PTHR42893">
    <property type="entry name" value="PROTEIN DETOXIFICATION 44, CHLOROPLASTIC-RELATED"/>
    <property type="match status" value="1"/>
</dbReference>
<dbReference type="OrthoDB" id="9789527at2"/>
<dbReference type="AlphaFoldDB" id="A0A1G8Z6C0"/>
<dbReference type="GO" id="GO:0015297">
    <property type="term" value="F:antiporter activity"/>
    <property type="evidence" value="ECO:0007669"/>
    <property type="project" value="InterPro"/>
</dbReference>
<evidence type="ECO:0000256" key="6">
    <source>
        <dbReference type="SAM" id="Phobius"/>
    </source>
</evidence>
<comment type="similarity">
    <text evidence="2">Belongs to the multi antimicrobial extrusion (MATE) (TC 2.A.66.1) family.</text>
</comment>
<evidence type="ECO:0000256" key="3">
    <source>
        <dbReference type="ARBA" id="ARBA00022692"/>
    </source>
</evidence>
<proteinExistence type="inferred from homology"/>
<evidence type="ECO:0000313" key="7">
    <source>
        <dbReference type="EMBL" id="SDK09965.1"/>
    </source>
</evidence>
<feature type="transmembrane region" description="Helical" evidence="6">
    <location>
        <begin position="387"/>
        <end position="406"/>
    </location>
</feature>
<feature type="transmembrane region" description="Helical" evidence="6">
    <location>
        <begin position="136"/>
        <end position="158"/>
    </location>
</feature>
<evidence type="ECO:0000256" key="4">
    <source>
        <dbReference type="ARBA" id="ARBA00022989"/>
    </source>
</evidence>
<name>A0A1G8Z6C0_9GAMM</name>
<evidence type="ECO:0000256" key="1">
    <source>
        <dbReference type="ARBA" id="ARBA00004141"/>
    </source>
</evidence>
<evidence type="ECO:0000256" key="2">
    <source>
        <dbReference type="ARBA" id="ARBA00010199"/>
    </source>
</evidence>
<feature type="transmembrane region" description="Helical" evidence="6">
    <location>
        <begin position="48"/>
        <end position="67"/>
    </location>
</feature>
<comment type="subcellular location">
    <subcellularLocation>
        <location evidence="1">Membrane</location>
        <topology evidence="1">Multi-pass membrane protein</topology>
    </subcellularLocation>
</comment>
<keyword evidence="8" id="KW-1185">Reference proteome</keyword>
<evidence type="ECO:0000313" key="8">
    <source>
        <dbReference type="Proteomes" id="UP000198525"/>
    </source>
</evidence>
<feature type="transmembrane region" description="Helical" evidence="6">
    <location>
        <begin position="98"/>
        <end position="124"/>
    </location>
</feature>
<keyword evidence="5 6" id="KW-0472">Membrane</keyword>
<gene>
    <name evidence="7" type="ORF">SAMN04487954_11189</name>
</gene>
<dbReference type="Pfam" id="PF01554">
    <property type="entry name" value="MatE"/>
    <property type="match status" value="2"/>
</dbReference>
<dbReference type="InterPro" id="IPR044644">
    <property type="entry name" value="DinF-like"/>
</dbReference>
<feature type="transmembrane region" description="Helical" evidence="6">
    <location>
        <begin position="16"/>
        <end position="36"/>
    </location>
</feature>
<dbReference type="EMBL" id="FNES01000011">
    <property type="protein sequence ID" value="SDK09965.1"/>
    <property type="molecule type" value="Genomic_DNA"/>
</dbReference>